<evidence type="ECO:0000313" key="2">
    <source>
        <dbReference type="Proteomes" id="UP000001307"/>
    </source>
</evidence>
<gene>
    <name evidence="1" type="ORF">GSOID_T00013421001</name>
</gene>
<dbReference type="GO" id="GO:0016020">
    <property type="term" value="C:membrane"/>
    <property type="evidence" value="ECO:0007669"/>
    <property type="project" value="InterPro"/>
</dbReference>
<keyword evidence="2" id="KW-1185">Reference proteome</keyword>
<proteinExistence type="predicted"/>
<dbReference type="Proteomes" id="UP000001307">
    <property type="component" value="Unassembled WGS sequence"/>
</dbReference>
<organism evidence="1">
    <name type="scientific">Oikopleura dioica</name>
    <name type="common">Tunicate</name>
    <dbReference type="NCBI Taxonomy" id="34765"/>
    <lineage>
        <taxon>Eukaryota</taxon>
        <taxon>Metazoa</taxon>
        <taxon>Chordata</taxon>
        <taxon>Tunicata</taxon>
        <taxon>Appendicularia</taxon>
        <taxon>Copelata</taxon>
        <taxon>Oikopleuridae</taxon>
        <taxon>Oikopleura</taxon>
    </lineage>
</organism>
<dbReference type="InterPro" id="IPR036719">
    <property type="entry name" value="Neuro-gated_channel_TM_sf"/>
</dbReference>
<dbReference type="GO" id="GO:0006811">
    <property type="term" value="P:monoatomic ion transport"/>
    <property type="evidence" value="ECO:0007669"/>
    <property type="project" value="InterPro"/>
</dbReference>
<name>E4WZQ7_OIKDI</name>
<dbReference type="EMBL" id="FN653019">
    <property type="protein sequence ID" value="CBY22653.1"/>
    <property type="molecule type" value="Genomic_DNA"/>
</dbReference>
<dbReference type="Gene3D" id="1.20.58.390">
    <property type="entry name" value="Neurotransmitter-gated ion-channel transmembrane domain"/>
    <property type="match status" value="1"/>
</dbReference>
<dbReference type="SUPFAM" id="SSF90112">
    <property type="entry name" value="Neurotransmitter-gated ion-channel transmembrane pore"/>
    <property type="match status" value="1"/>
</dbReference>
<protein>
    <submittedName>
        <fullName evidence="1">Uncharacterized protein</fullName>
    </submittedName>
</protein>
<evidence type="ECO:0000313" key="1">
    <source>
        <dbReference type="EMBL" id="CBY22653.1"/>
    </source>
</evidence>
<sequence length="68" mass="7708">MSSSVRNTTRPLCLFLKPLYRPAVEAIDFITTTMQQNDDESTVSDEWRYIALIIDSLLSGIIILQTSD</sequence>
<reference evidence="1" key="1">
    <citation type="journal article" date="2010" name="Science">
        <title>Plasticity of animal genome architecture unmasked by rapid evolution of a pelagic tunicate.</title>
        <authorList>
            <person name="Denoeud F."/>
            <person name="Henriet S."/>
            <person name="Mungpakdee S."/>
            <person name="Aury J.M."/>
            <person name="Da Silva C."/>
            <person name="Brinkmann H."/>
            <person name="Mikhaleva J."/>
            <person name="Olsen L.C."/>
            <person name="Jubin C."/>
            <person name="Canestro C."/>
            <person name="Bouquet J.M."/>
            <person name="Danks G."/>
            <person name="Poulain J."/>
            <person name="Campsteijn C."/>
            <person name="Adamski M."/>
            <person name="Cross I."/>
            <person name="Yadetie F."/>
            <person name="Muffato M."/>
            <person name="Louis A."/>
            <person name="Butcher S."/>
            <person name="Tsagkogeorga G."/>
            <person name="Konrad A."/>
            <person name="Singh S."/>
            <person name="Jensen M.F."/>
            <person name="Cong E.H."/>
            <person name="Eikeseth-Otteraa H."/>
            <person name="Noel B."/>
            <person name="Anthouard V."/>
            <person name="Porcel B.M."/>
            <person name="Kachouri-Lafond R."/>
            <person name="Nishino A."/>
            <person name="Ugolini M."/>
            <person name="Chourrout P."/>
            <person name="Nishida H."/>
            <person name="Aasland R."/>
            <person name="Huzurbazar S."/>
            <person name="Westhof E."/>
            <person name="Delsuc F."/>
            <person name="Lehrach H."/>
            <person name="Reinhardt R."/>
            <person name="Weissenbach J."/>
            <person name="Roy S.W."/>
            <person name="Artiguenave F."/>
            <person name="Postlethwait J.H."/>
            <person name="Manak J.R."/>
            <person name="Thompson E.M."/>
            <person name="Jaillon O."/>
            <person name="Du Pasquier L."/>
            <person name="Boudinot P."/>
            <person name="Liberles D.A."/>
            <person name="Volff J.N."/>
            <person name="Philippe H."/>
            <person name="Lenhard B."/>
            <person name="Roest Crollius H."/>
            <person name="Wincker P."/>
            <person name="Chourrout D."/>
        </authorList>
    </citation>
    <scope>NUCLEOTIDE SEQUENCE [LARGE SCALE GENOMIC DNA]</scope>
</reference>
<dbReference type="InParanoid" id="E4WZQ7"/>
<accession>E4WZQ7</accession>
<dbReference type="AlphaFoldDB" id="E4WZQ7"/>
<dbReference type="InterPro" id="IPR038050">
    <property type="entry name" value="Neuro_actylchol_rec"/>
</dbReference>